<feature type="transmembrane region" description="Helical" evidence="1">
    <location>
        <begin position="534"/>
        <end position="556"/>
    </location>
</feature>
<dbReference type="PANTHER" id="PTHR16861">
    <property type="entry name" value="GLYCOPROTEIN 38"/>
    <property type="match status" value="1"/>
</dbReference>
<name>A2F437_TRIV3</name>
<gene>
    <name evidence="2" type="ORF">TVAG_307840</name>
</gene>
<evidence type="ECO:0000313" key="3">
    <source>
        <dbReference type="Proteomes" id="UP000001542"/>
    </source>
</evidence>
<dbReference type="VEuPathDB" id="TrichDB:TVAGG3_0688060"/>
<protein>
    <submittedName>
        <fullName evidence="2">Uncharacterized protein</fullName>
    </submittedName>
</protein>
<sequence length="572" mass="64381">MLALFLIRSYSEIQAIEGCTDVNTFDAAILAKISYHSVQAGEVICYKGSIVMQANKEIIVTYKFVDEEKSIDGTLNTFKNPFYICSHDKKPYTKIAAKDQTKGFDISVVSVHGSKNESNKNIWEVFSTARTFNKSVTISPLQSVRLIAENSNSLRLTINNTNIQKHITYDEREDIESGSSLYLELSSINDGEEMVEIYYKPNLDAFSVGFRSLFEENIFYILPGEGVFNVVDIKLFTRDHRSIFREIQDESNDDENGDESGEIEWDPDAVLYCQYIIGSKFERVSKFLTIQPGGVECSQGSFVYASKDKFDVTVYKRKDKQGNLYHNPFSTCGIHLNVIKCANSSEECRVHIISVEQPIFSDAETKNSIFTTKNELNFTHIINVTDTKSESFSLISHSAQIKEVKVTFDKPDVYFSLYNADDENAGQRSQGKTIFGDFRLAPPPGETTAYVSIKELRTILDDDDESLFENDLVYEIPDGVKTEEEVKNYSRTSNVTVVRDNNKITSNKQDPTPERTPEQISAIPTNRKLSSGEIAGIVIAVLVAIAIICILVWLFVCKKKTEKNDSGSGENV</sequence>
<dbReference type="PANTHER" id="PTHR16861:SF4">
    <property type="entry name" value="SH3 DOMAIN PROTEIN (AFU_ORTHOLOGUE AFUA_1G13610)"/>
    <property type="match status" value="1"/>
</dbReference>
<dbReference type="RefSeq" id="XP_001313267.1">
    <property type="nucleotide sequence ID" value="XM_001313266.1"/>
</dbReference>
<dbReference type="InParanoid" id="A2F437"/>
<reference evidence="2" key="2">
    <citation type="journal article" date="2007" name="Science">
        <title>Draft genome sequence of the sexually transmitted pathogen Trichomonas vaginalis.</title>
        <authorList>
            <person name="Carlton J.M."/>
            <person name="Hirt R.P."/>
            <person name="Silva J.C."/>
            <person name="Delcher A.L."/>
            <person name="Schatz M."/>
            <person name="Zhao Q."/>
            <person name="Wortman J.R."/>
            <person name="Bidwell S.L."/>
            <person name="Alsmark U.C.M."/>
            <person name="Besteiro S."/>
            <person name="Sicheritz-Ponten T."/>
            <person name="Noel C.J."/>
            <person name="Dacks J.B."/>
            <person name="Foster P.G."/>
            <person name="Simillion C."/>
            <person name="Van de Peer Y."/>
            <person name="Miranda-Saavedra D."/>
            <person name="Barton G.J."/>
            <person name="Westrop G.D."/>
            <person name="Mueller S."/>
            <person name="Dessi D."/>
            <person name="Fiori P.L."/>
            <person name="Ren Q."/>
            <person name="Paulsen I."/>
            <person name="Zhang H."/>
            <person name="Bastida-Corcuera F.D."/>
            <person name="Simoes-Barbosa A."/>
            <person name="Brown M.T."/>
            <person name="Hayes R.D."/>
            <person name="Mukherjee M."/>
            <person name="Okumura C.Y."/>
            <person name="Schneider R."/>
            <person name="Smith A.J."/>
            <person name="Vanacova S."/>
            <person name="Villalvazo M."/>
            <person name="Haas B.J."/>
            <person name="Pertea M."/>
            <person name="Feldblyum T.V."/>
            <person name="Utterback T.R."/>
            <person name="Shu C.L."/>
            <person name="Osoegawa K."/>
            <person name="de Jong P.J."/>
            <person name="Hrdy I."/>
            <person name="Horvathova L."/>
            <person name="Zubacova Z."/>
            <person name="Dolezal P."/>
            <person name="Malik S.B."/>
            <person name="Logsdon J.M. Jr."/>
            <person name="Henze K."/>
            <person name="Gupta A."/>
            <person name="Wang C.C."/>
            <person name="Dunne R.L."/>
            <person name="Upcroft J.A."/>
            <person name="Upcroft P."/>
            <person name="White O."/>
            <person name="Salzberg S.L."/>
            <person name="Tang P."/>
            <person name="Chiu C.-H."/>
            <person name="Lee Y.-S."/>
            <person name="Embley T.M."/>
            <person name="Coombs G.H."/>
            <person name="Mottram J.C."/>
            <person name="Tachezy J."/>
            <person name="Fraser-Liggett C.M."/>
            <person name="Johnson P.J."/>
        </authorList>
    </citation>
    <scope>NUCLEOTIDE SEQUENCE [LARGE SCALE GENOMIC DNA]</scope>
    <source>
        <strain evidence="2">G3</strain>
    </source>
</reference>
<keyword evidence="3" id="KW-1185">Reference proteome</keyword>
<reference evidence="2" key="1">
    <citation type="submission" date="2006-10" db="EMBL/GenBank/DDBJ databases">
        <authorList>
            <person name="Amadeo P."/>
            <person name="Zhao Q."/>
            <person name="Wortman J."/>
            <person name="Fraser-Liggett C."/>
            <person name="Carlton J."/>
        </authorList>
    </citation>
    <scope>NUCLEOTIDE SEQUENCE</scope>
    <source>
        <strain evidence="2">G3</strain>
    </source>
</reference>
<keyword evidence="1" id="KW-0812">Transmembrane</keyword>
<evidence type="ECO:0000313" key="2">
    <source>
        <dbReference type="EMBL" id="EAY00338.1"/>
    </source>
</evidence>
<dbReference type="Proteomes" id="UP000001542">
    <property type="component" value="Unassembled WGS sequence"/>
</dbReference>
<proteinExistence type="predicted"/>
<dbReference type="VEuPathDB" id="TrichDB:TVAG_307840"/>
<dbReference type="EMBL" id="DS113605">
    <property type="protein sequence ID" value="EAY00338.1"/>
    <property type="molecule type" value="Genomic_DNA"/>
</dbReference>
<accession>A2F437</accession>
<dbReference type="AlphaFoldDB" id="A2F437"/>
<dbReference type="KEGG" id="tva:4758157"/>
<keyword evidence="1" id="KW-1133">Transmembrane helix</keyword>
<organism evidence="2 3">
    <name type="scientific">Trichomonas vaginalis (strain ATCC PRA-98 / G3)</name>
    <dbReference type="NCBI Taxonomy" id="412133"/>
    <lineage>
        <taxon>Eukaryota</taxon>
        <taxon>Metamonada</taxon>
        <taxon>Parabasalia</taxon>
        <taxon>Trichomonadida</taxon>
        <taxon>Trichomonadidae</taxon>
        <taxon>Trichomonas</taxon>
    </lineage>
</organism>
<evidence type="ECO:0000256" key="1">
    <source>
        <dbReference type="SAM" id="Phobius"/>
    </source>
</evidence>
<keyword evidence="1" id="KW-0472">Membrane</keyword>